<evidence type="ECO:0000313" key="1">
    <source>
        <dbReference type="EMBL" id="KAE8364796.1"/>
    </source>
</evidence>
<organism evidence="1 2">
    <name type="scientific">Aspergillus caelatus</name>
    <dbReference type="NCBI Taxonomy" id="61420"/>
    <lineage>
        <taxon>Eukaryota</taxon>
        <taxon>Fungi</taxon>
        <taxon>Dikarya</taxon>
        <taxon>Ascomycota</taxon>
        <taxon>Pezizomycotina</taxon>
        <taxon>Eurotiomycetes</taxon>
        <taxon>Eurotiomycetidae</taxon>
        <taxon>Eurotiales</taxon>
        <taxon>Aspergillaceae</taxon>
        <taxon>Aspergillus</taxon>
        <taxon>Aspergillus subgen. Circumdati</taxon>
    </lineage>
</organism>
<dbReference type="GeneID" id="43651302"/>
<dbReference type="AlphaFoldDB" id="A0A5N7A6G9"/>
<dbReference type="Proteomes" id="UP000326268">
    <property type="component" value="Unassembled WGS sequence"/>
</dbReference>
<sequence length="79" mass="9079">MSFVFSLLQSHGCNRPYPKFYGSASLCLPPPPSRGPGEKPKERKSYLKWRSLGLRIFSFTSIIVSSHTVPIHPFFQFQY</sequence>
<accession>A0A5N7A6G9</accession>
<protein>
    <submittedName>
        <fullName evidence="1">Uncharacterized protein</fullName>
    </submittedName>
</protein>
<gene>
    <name evidence="1" type="ORF">BDV27DRAFT_127830</name>
</gene>
<keyword evidence="2" id="KW-1185">Reference proteome</keyword>
<proteinExistence type="predicted"/>
<name>A0A5N7A6G9_9EURO</name>
<reference evidence="1 2" key="1">
    <citation type="submission" date="2019-04" db="EMBL/GenBank/DDBJ databases">
        <title>Friends and foes A comparative genomics studyof 23 Aspergillus species from section Flavi.</title>
        <authorList>
            <consortium name="DOE Joint Genome Institute"/>
            <person name="Kjaerbolling I."/>
            <person name="Vesth T."/>
            <person name="Frisvad J.C."/>
            <person name="Nybo J.L."/>
            <person name="Theobald S."/>
            <person name="Kildgaard S."/>
            <person name="Isbrandt T."/>
            <person name="Kuo A."/>
            <person name="Sato A."/>
            <person name="Lyhne E.K."/>
            <person name="Kogle M.E."/>
            <person name="Wiebenga A."/>
            <person name="Kun R.S."/>
            <person name="Lubbers R.J."/>
            <person name="Makela M.R."/>
            <person name="Barry K."/>
            <person name="Chovatia M."/>
            <person name="Clum A."/>
            <person name="Daum C."/>
            <person name="Haridas S."/>
            <person name="He G."/>
            <person name="LaButti K."/>
            <person name="Lipzen A."/>
            <person name="Mondo S."/>
            <person name="Riley R."/>
            <person name="Salamov A."/>
            <person name="Simmons B.A."/>
            <person name="Magnuson J.K."/>
            <person name="Henrissat B."/>
            <person name="Mortensen U.H."/>
            <person name="Larsen T.O."/>
            <person name="Devries R.P."/>
            <person name="Grigoriev I.V."/>
            <person name="Machida M."/>
            <person name="Baker S.E."/>
            <person name="Andersen M.R."/>
        </authorList>
    </citation>
    <scope>NUCLEOTIDE SEQUENCE [LARGE SCALE GENOMIC DNA]</scope>
    <source>
        <strain evidence="1 2">CBS 763.97</strain>
    </source>
</reference>
<dbReference type="EMBL" id="ML737643">
    <property type="protein sequence ID" value="KAE8364796.1"/>
    <property type="molecule type" value="Genomic_DNA"/>
</dbReference>
<evidence type="ECO:0000313" key="2">
    <source>
        <dbReference type="Proteomes" id="UP000326268"/>
    </source>
</evidence>
<dbReference type="RefSeq" id="XP_031927877.1">
    <property type="nucleotide sequence ID" value="XM_032066856.1"/>
</dbReference>